<dbReference type="InterPro" id="IPR015421">
    <property type="entry name" value="PyrdxlP-dep_Trfase_major"/>
</dbReference>
<dbReference type="Proteomes" id="UP001199424">
    <property type="component" value="Unassembled WGS sequence"/>
</dbReference>
<dbReference type="SMART" id="SM00345">
    <property type="entry name" value="HTH_GNTR"/>
    <property type="match status" value="1"/>
</dbReference>
<keyword evidence="5" id="KW-0804">Transcription</keyword>
<name>A0AAE3AK06_9FIRM</name>
<keyword evidence="8" id="KW-1185">Reference proteome</keyword>
<proteinExistence type="inferred from homology"/>
<evidence type="ECO:0000313" key="8">
    <source>
        <dbReference type="Proteomes" id="UP001199424"/>
    </source>
</evidence>
<dbReference type="Gene3D" id="1.10.10.10">
    <property type="entry name" value="Winged helix-like DNA-binding domain superfamily/Winged helix DNA-binding domain"/>
    <property type="match status" value="1"/>
</dbReference>
<comment type="similarity">
    <text evidence="1">In the C-terminal section; belongs to the class-I pyridoxal-phosphate-dependent aminotransferase family.</text>
</comment>
<dbReference type="RefSeq" id="WP_308448189.1">
    <property type="nucleotide sequence ID" value="NZ_JAJEQC010000001.1"/>
</dbReference>
<evidence type="ECO:0000256" key="4">
    <source>
        <dbReference type="ARBA" id="ARBA00023125"/>
    </source>
</evidence>
<dbReference type="InterPro" id="IPR036390">
    <property type="entry name" value="WH_DNA-bd_sf"/>
</dbReference>
<dbReference type="Pfam" id="PF00392">
    <property type="entry name" value="GntR"/>
    <property type="match status" value="1"/>
</dbReference>
<dbReference type="InterPro" id="IPR051446">
    <property type="entry name" value="HTH_trans_reg/aminotransferase"/>
</dbReference>
<keyword evidence="3" id="KW-0805">Transcription regulation</keyword>
<reference evidence="7" key="1">
    <citation type="submission" date="2021-10" db="EMBL/GenBank/DDBJ databases">
        <title>Anaerobic single-cell dispensing facilitates the cultivation of human gut bacteria.</title>
        <authorList>
            <person name="Afrizal A."/>
        </authorList>
    </citation>
    <scope>NUCLEOTIDE SEQUENCE</scope>
    <source>
        <strain evidence="7">CLA-AA-H250</strain>
    </source>
</reference>
<dbReference type="PANTHER" id="PTHR46577:SF1">
    <property type="entry name" value="HTH-TYPE TRANSCRIPTIONAL REGULATORY PROTEIN GABR"/>
    <property type="match status" value="1"/>
</dbReference>
<organism evidence="7 8">
    <name type="scientific">Hominenteromicrobium mulieris</name>
    <dbReference type="NCBI Taxonomy" id="2885357"/>
    <lineage>
        <taxon>Bacteria</taxon>
        <taxon>Bacillati</taxon>
        <taxon>Bacillota</taxon>
        <taxon>Clostridia</taxon>
        <taxon>Eubacteriales</taxon>
        <taxon>Oscillospiraceae</taxon>
        <taxon>Hominenteromicrobium</taxon>
    </lineage>
</organism>
<dbReference type="CDD" id="cd00609">
    <property type="entry name" value="AAT_like"/>
    <property type="match status" value="1"/>
</dbReference>
<keyword evidence="4" id="KW-0238">DNA-binding</keyword>
<dbReference type="SUPFAM" id="SSF46785">
    <property type="entry name" value="Winged helix' DNA-binding domain"/>
    <property type="match status" value="1"/>
</dbReference>
<dbReference type="GO" id="GO:0003700">
    <property type="term" value="F:DNA-binding transcription factor activity"/>
    <property type="evidence" value="ECO:0007669"/>
    <property type="project" value="InterPro"/>
</dbReference>
<evidence type="ECO:0000256" key="2">
    <source>
        <dbReference type="ARBA" id="ARBA00022898"/>
    </source>
</evidence>
<dbReference type="Pfam" id="PF00155">
    <property type="entry name" value="Aminotran_1_2"/>
    <property type="match status" value="1"/>
</dbReference>
<dbReference type="Gene3D" id="3.40.640.10">
    <property type="entry name" value="Type I PLP-dependent aspartate aminotransferase-like (Major domain)"/>
    <property type="match status" value="1"/>
</dbReference>
<protein>
    <submittedName>
        <fullName evidence="7">PLP-dependent aminotransferase family protein</fullName>
    </submittedName>
</protein>
<evidence type="ECO:0000313" key="7">
    <source>
        <dbReference type="EMBL" id="MCC2135546.1"/>
    </source>
</evidence>
<dbReference type="GO" id="GO:0008483">
    <property type="term" value="F:transaminase activity"/>
    <property type="evidence" value="ECO:0007669"/>
    <property type="project" value="UniProtKB-KW"/>
</dbReference>
<evidence type="ECO:0000256" key="3">
    <source>
        <dbReference type="ARBA" id="ARBA00023015"/>
    </source>
</evidence>
<accession>A0AAE3AK06</accession>
<dbReference type="InterPro" id="IPR000524">
    <property type="entry name" value="Tscrpt_reg_HTH_GntR"/>
</dbReference>
<evidence type="ECO:0000256" key="1">
    <source>
        <dbReference type="ARBA" id="ARBA00005384"/>
    </source>
</evidence>
<dbReference type="PROSITE" id="PS50949">
    <property type="entry name" value="HTH_GNTR"/>
    <property type="match status" value="1"/>
</dbReference>
<keyword evidence="7" id="KW-0808">Transferase</keyword>
<gene>
    <name evidence="7" type="ORF">LKD31_00735</name>
</gene>
<dbReference type="InterPro" id="IPR004839">
    <property type="entry name" value="Aminotransferase_I/II_large"/>
</dbReference>
<dbReference type="PANTHER" id="PTHR46577">
    <property type="entry name" value="HTH-TYPE TRANSCRIPTIONAL REGULATORY PROTEIN GABR"/>
    <property type="match status" value="1"/>
</dbReference>
<dbReference type="InterPro" id="IPR015424">
    <property type="entry name" value="PyrdxlP-dep_Trfase"/>
</dbReference>
<feature type="domain" description="HTH gntR-type" evidence="6">
    <location>
        <begin position="12"/>
        <end position="80"/>
    </location>
</feature>
<sequence length="470" mass="52746">MLTYSFSKIGSESLYMYLYKCIREDILTGKITPGTKLPSKRSFAENLGVSVITVENAYAQLVSEGYVYALPKKGFFAANLEKSTAPQKKESPRTQMPVPPKYFADFSSSRTDPQNFPFATWAKLMREIISEKSAELMVNAPCGGVFELRCAIAEHLREFRGIDADPNCIVVGAGTEYLYGLLIQLLGFDKVYALEDPGYRKIAQVYESYGVQYRFTPMDKEGIDPKALEKSGADILHISPSHHFPTGIVTPIARRYTLLDWAAQSENRYIIEDDYDSEFRLTGKPIPALQSIDSADRVIYMNTFSKSLASTIRISYMVLPTALAEAFYKNLGFYACTVSNLEQYTLAKFISEGYFEKHINRMRIRYKQKKDLILKEMKRCGLLKLAKIDAEDAGLHFLLRVCGPVPAEKITRRAAENGVRVTGLSAYYHTAPVNPQTAFVISYSEVPDARIPEAVNRLAKAVTAAVMGER</sequence>
<keyword evidence="7" id="KW-0032">Aminotransferase</keyword>
<dbReference type="EMBL" id="JAJEQC010000001">
    <property type="protein sequence ID" value="MCC2135546.1"/>
    <property type="molecule type" value="Genomic_DNA"/>
</dbReference>
<dbReference type="GO" id="GO:0003677">
    <property type="term" value="F:DNA binding"/>
    <property type="evidence" value="ECO:0007669"/>
    <property type="project" value="UniProtKB-KW"/>
</dbReference>
<dbReference type="GO" id="GO:0030170">
    <property type="term" value="F:pyridoxal phosphate binding"/>
    <property type="evidence" value="ECO:0007669"/>
    <property type="project" value="InterPro"/>
</dbReference>
<dbReference type="CDD" id="cd07377">
    <property type="entry name" value="WHTH_GntR"/>
    <property type="match status" value="1"/>
</dbReference>
<dbReference type="AlphaFoldDB" id="A0AAE3AK06"/>
<evidence type="ECO:0000259" key="6">
    <source>
        <dbReference type="PROSITE" id="PS50949"/>
    </source>
</evidence>
<dbReference type="InterPro" id="IPR036388">
    <property type="entry name" value="WH-like_DNA-bd_sf"/>
</dbReference>
<comment type="caution">
    <text evidence="7">The sequence shown here is derived from an EMBL/GenBank/DDBJ whole genome shotgun (WGS) entry which is preliminary data.</text>
</comment>
<keyword evidence="2" id="KW-0663">Pyridoxal phosphate</keyword>
<evidence type="ECO:0000256" key="5">
    <source>
        <dbReference type="ARBA" id="ARBA00023163"/>
    </source>
</evidence>
<dbReference type="SUPFAM" id="SSF53383">
    <property type="entry name" value="PLP-dependent transferases"/>
    <property type="match status" value="1"/>
</dbReference>